<dbReference type="SUPFAM" id="SSF55073">
    <property type="entry name" value="Nucleotide cyclase"/>
    <property type="match status" value="1"/>
</dbReference>
<feature type="domain" description="PAC" evidence="1">
    <location>
        <begin position="174"/>
        <end position="225"/>
    </location>
</feature>
<dbReference type="SMART" id="SM00267">
    <property type="entry name" value="GGDEF"/>
    <property type="match status" value="1"/>
</dbReference>
<dbReference type="InterPro" id="IPR035965">
    <property type="entry name" value="PAS-like_dom_sf"/>
</dbReference>
<dbReference type="PROSITE" id="PS50113">
    <property type="entry name" value="PAC"/>
    <property type="match status" value="1"/>
</dbReference>
<dbReference type="NCBIfam" id="TIGR00254">
    <property type="entry name" value="GGDEF"/>
    <property type="match status" value="1"/>
</dbReference>
<reference evidence="4" key="1">
    <citation type="submission" date="2017-04" db="EMBL/GenBank/DDBJ databases">
        <authorList>
            <person name="Varghese N."/>
            <person name="Submissions S."/>
        </authorList>
    </citation>
    <scope>NUCLEOTIDE SEQUENCE [LARGE SCALE GENOMIC DNA]</scope>
</reference>
<dbReference type="Gene3D" id="3.30.70.270">
    <property type="match status" value="1"/>
</dbReference>
<evidence type="ECO:0000313" key="3">
    <source>
        <dbReference type="EMBL" id="SMQ65419.1"/>
    </source>
</evidence>
<dbReference type="InterPro" id="IPR000700">
    <property type="entry name" value="PAS-assoc_C"/>
</dbReference>
<dbReference type="RefSeq" id="WP_086469571.1">
    <property type="nucleotide sequence ID" value="NZ_FXWK01000001.1"/>
</dbReference>
<evidence type="ECO:0000259" key="1">
    <source>
        <dbReference type="PROSITE" id="PS50113"/>
    </source>
</evidence>
<dbReference type="InterPro" id="IPR029787">
    <property type="entry name" value="Nucleotide_cyclase"/>
</dbReference>
<dbReference type="InterPro" id="IPR000160">
    <property type="entry name" value="GGDEF_dom"/>
</dbReference>
<dbReference type="Gene3D" id="3.30.450.20">
    <property type="entry name" value="PAS domain"/>
    <property type="match status" value="1"/>
</dbReference>
<dbReference type="AlphaFoldDB" id="A0A1Y6ET67"/>
<evidence type="ECO:0000313" key="4">
    <source>
        <dbReference type="Proteomes" id="UP000194474"/>
    </source>
</evidence>
<accession>A0A1Y6ET67</accession>
<dbReference type="PANTHER" id="PTHR44757:SF2">
    <property type="entry name" value="BIOFILM ARCHITECTURE MAINTENANCE PROTEIN MBAA"/>
    <property type="match status" value="1"/>
</dbReference>
<dbReference type="PANTHER" id="PTHR44757">
    <property type="entry name" value="DIGUANYLATE CYCLASE DGCP"/>
    <property type="match status" value="1"/>
</dbReference>
<evidence type="ECO:0000259" key="2">
    <source>
        <dbReference type="PROSITE" id="PS50887"/>
    </source>
</evidence>
<keyword evidence="4" id="KW-1185">Reference proteome</keyword>
<dbReference type="PROSITE" id="PS50887">
    <property type="entry name" value="GGDEF"/>
    <property type="match status" value="1"/>
</dbReference>
<organism evidence="3 4">
    <name type="scientific">Devosia lucknowensis</name>
    <dbReference type="NCBI Taxonomy" id="1096929"/>
    <lineage>
        <taxon>Bacteria</taxon>
        <taxon>Pseudomonadati</taxon>
        <taxon>Pseudomonadota</taxon>
        <taxon>Alphaproteobacteria</taxon>
        <taxon>Hyphomicrobiales</taxon>
        <taxon>Devosiaceae</taxon>
        <taxon>Devosia</taxon>
    </lineage>
</organism>
<sequence length="384" mass="41554">MSGAAILGQGCRLIAHDGASLPAVSEDILGPTGQVIPLFAHGGVLVVAPIPGMRNNMPVWLALWDGAPRDAAYGATVLARVTELAFHATTERRQAADKARLRLMNLASATAQIGIWSCRLPDETLTWTDGVYDIFELPRGSRITRETTLGLYVPESARQMQALRAEAIATLGSFNFDAEIVTARGNRRWMRITATVETVNGRARSILGMKQDITDAKQQAERIRRQAETDTLTGLANRAVFQARLDTLHGDRPVGSLILVDLDRFKAINDELGHAQGDACLQESGRRLMAACPPGTLVSRIGGDEFAVLTDQHSTVDDGVLCDRIVQAFEAPFVLGGNTRHVGASVGFARRDDHGADCLYRNADLALYQAKSAGRGTWRQFIAA</sequence>
<proteinExistence type="predicted"/>
<dbReference type="Proteomes" id="UP000194474">
    <property type="component" value="Unassembled WGS sequence"/>
</dbReference>
<gene>
    <name evidence="3" type="ORF">SAMN06295905_1221</name>
</gene>
<dbReference type="Pfam" id="PF00990">
    <property type="entry name" value="GGDEF"/>
    <property type="match status" value="1"/>
</dbReference>
<dbReference type="CDD" id="cd01949">
    <property type="entry name" value="GGDEF"/>
    <property type="match status" value="1"/>
</dbReference>
<dbReference type="InterPro" id="IPR043128">
    <property type="entry name" value="Rev_trsase/Diguanyl_cyclase"/>
</dbReference>
<feature type="domain" description="GGDEF" evidence="2">
    <location>
        <begin position="253"/>
        <end position="383"/>
    </location>
</feature>
<protein>
    <submittedName>
        <fullName evidence="3">Diguanylate cyclase (GGDEF) domain-containing protein</fullName>
    </submittedName>
</protein>
<dbReference type="SUPFAM" id="SSF55785">
    <property type="entry name" value="PYP-like sensor domain (PAS domain)"/>
    <property type="match status" value="1"/>
</dbReference>
<dbReference type="OrthoDB" id="9812260at2"/>
<dbReference type="InterPro" id="IPR052155">
    <property type="entry name" value="Biofilm_reg_signaling"/>
</dbReference>
<dbReference type="EMBL" id="FXWK01000001">
    <property type="protein sequence ID" value="SMQ65419.1"/>
    <property type="molecule type" value="Genomic_DNA"/>
</dbReference>
<name>A0A1Y6ET67_9HYPH</name>